<gene>
    <name evidence="15" type="ORF">SAMN05421785_12141</name>
</gene>
<name>A0A1N7QX25_9FLAO</name>
<evidence type="ECO:0000313" key="15">
    <source>
        <dbReference type="EMBL" id="SIT27418.1"/>
    </source>
</evidence>
<evidence type="ECO:0000256" key="6">
    <source>
        <dbReference type="ARBA" id="ARBA00023077"/>
    </source>
</evidence>
<evidence type="ECO:0000256" key="9">
    <source>
        <dbReference type="ARBA" id="ARBA00023237"/>
    </source>
</evidence>
<dbReference type="Gene3D" id="2.40.170.20">
    <property type="entry name" value="TonB-dependent receptor, beta-barrel domain"/>
    <property type="match status" value="1"/>
</dbReference>
<dbReference type="Pfam" id="PF07715">
    <property type="entry name" value="Plug"/>
    <property type="match status" value="1"/>
</dbReference>
<evidence type="ECO:0000256" key="11">
    <source>
        <dbReference type="RuleBase" id="RU003357"/>
    </source>
</evidence>
<dbReference type="GO" id="GO:0044718">
    <property type="term" value="P:siderophore transmembrane transport"/>
    <property type="evidence" value="ECO:0007669"/>
    <property type="project" value="TreeGrafter"/>
</dbReference>
<dbReference type="AlphaFoldDB" id="A0A1N7QX25"/>
<evidence type="ECO:0000256" key="10">
    <source>
        <dbReference type="PROSITE-ProRule" id="PRU01360"/>
    </source>
</evidence>
<dbReference type="PROSITE" id="PS52016">
    <property type="entry name" value="TONB_DEPENDENT_REC_3"/>
    <property type="match status" value="1"/>
</dbReference>
<dbReference type="OrthoDB" id="9762903at2"/>
<keyword evidence="7 10" id="KW-0472">Membrane</keyword>
<keyword evidence="2 10" id="KW-0813">Transport</keyword>
<comment type="similarity">
    <text evidence="10 11">Belongs to the TonB-dependent receptor family.</text>
</comment>
<dbReference type="InterPro" id="IPR000531">
    <property type="entry name" value="Beta-barrel_TonB"/>
</dbReference>
<evidence type="ECO:0000256" key="5">
    <source>
        <dbReference type="ARBA" id="ARBA00022729"/>
    </source>
</evidence>
<dbReference type="Gene3D" id="2.170.130.10">
    <property type="entry name" value="TonB-dependent receptor, plug domain"/>
    <property type="match status" value="1"/>
</dbReference>
<evidence type="ECO:0000256" key="12">
    <source>
        <dbReference type="SAM" id="SignalP"/>
    </source>
</evidence>
<keyword evidence="9 10" id="KW-0998">Cell outer membrane</keyword>
<evidence type="ECO:0000259" key="14">
    <source>
        <dbReference type="Pfam" id="PF07715"/>
    </source>
</evidence>
<evidence type="ECO:0000256" key="2">
    <source>
        <dbReference type="ARBA" id="ARBA00022448"/>
    </source>
</evidence>
<dbReference type="EMBL" id="FTOV01000021">
    <property type="protein sequence ID" value="SIT27418.1"/>
    <property type="molecule type" value="Genomic_DNA"/>
</dbReference>
<dbReference type="GO" id="GO:0015344">
    <property type="term" value="F:siderophore uptake transmembrane transporter activity"/>
    <property type="evidence" value="ECO:0007669"/>
    <property type="project" value="TreeGrafter"/>
</dbReference>
<dbReference type="InterPro" id="IPR039426">
    <property type="entry name" value="TonB-dep_rcpt-like"/>
</dbReference>
<dbReference type="InterPro" id="IPR012910">
    <property type="entry name" value="Plug_dom"/>
</dbReference>
<keyword evidence="8" id="KW-0675">Receptor</keyword>
<evidence type="ECO:0000256" key="3">
    <source>
        <dbReference type="ARBA" id="ARBA00022452"/>
    </source>
</evidence>
<evidence type="ECO:0000259" key="13">
    <source>
        <dbReference type="Pfam" id="PF00593"/>
    </source>
</evidence>
<proteinExistence type="inferred from homology"/>
<evidence type="ECO:0000256" key="8">
    <source>
        <dbReference type="ARBA" id="ARBA00023170"/>
    </source>
</evidence>
<feature type="chain" id="PRO_5012139557" evidence="12">
    <location>
        <begin position="21"/>
        <end position="609"/>
    </location>
</feature>
<comment type="subcellular location">
    <subcellularLocation>
        <location evidence="1 10">Cell outer membrane</location>
        <topology evidence="1 10">Multi-pass membrane protein</topology>
    </subcellularLocation>
</comment>
<dbReference type="PANTHER" id="PTHR30069">
    <property type="entry name" value="TONB-DEPENDENT OUTER MEMBRANE RECEPTOR"/>
    <property type="match status" value="1"/>
</dbReference>
<dbReference type="Pfam" id="PF00593">
    <property type="entry name" value="TonB_dep_Rec_b-barrel"/>
    <property type="match status" value="1"/>
</dbReference>
<sequence length="609" mass="69737">MALKRSLVLLFASYGCFLYAQEKTIDTVYVFDNQMNKVKLFHPVTTITPKDIEKNSANLSETLRFQSPVYIKENGRGAVSSPSFRGTTAQQTAFVWNGININSIFLGQGDVNNIAIFGYDALEVKAGGGSVVYGSGAIGGSIHLNNELKFNEGFHATLHSEVASYETFQNYFKTSFSNSDFSFKASGNYFISQNNYEVPEKQYINRNGKYFNGTANIGFSYKIARNQNISWQSQLYDAEQNYPIFTENGNRTKYAAQTFRSLLTHDVNLKSISNSLKAAYTEENFQYFGVFDAPKTSGGTGKNLIFKDDFNYFITPKLNVNIIGEFQINRGEGYQSGIEDVKRNIYSVAGLLRYFPTQKLRLEAGIKKDFIENIESPLLYSFSGKWKVSDWYSLGTSFSKNFRFPSFNDLYWNPGGNLDLKAETSLQTEMNHELTFGKFMLSFTPYYMKIKDMIQWIPTSMGYWSPRNVRNVESYGLESKIGFQHKFSKEHSLKINTGYSYTRSVDLETKNQLMYVPPHKVFGNADYQYKFMNLYIQGMFTGKTFTTSDENNEYLIKPYFVLNAGLSVTVAKKYTLGLRINNITDEIYETMAYYPLPKRNYSFYINLNF</sequence>
<keyword evidence="6 11" id="KW-0798">TonB box</keyword>
<dbReference type="InterPro" id="IPR036942">
    <property type="entry name" value="Beta-barrel_TonB_sf"/>
</dbReference>
<feature type="domain" description="TonB-dependent receptor plug" evidence="14">
    <location>
        <begin position="42"/>
        <end position="140"/>
    </location>
</feature>
<organism evidence="15 16">
    <name type="scientific">Chryseobacterium gambrini</name>
    <dbReference type="NCBI Taxonomy" id="373672"/>
    <lineage>
        <taxon>Bacteria</taxon>
        <taxon>Pseudomonadati</taxon>
        <taxon>Bacteroidota</taxon>
        <taxon>Flavobacteriia</taxon>
        <taxon>Flavobacteriales</taxon>
        <taxon>Weeksellaceae</taxon>
        <taxon>Chryseobacterium group</taxon>
        <taxon>Chryseobacterium</taxon>
    </lineage>
</organism>
<dbReference type="PANTHER" id="PTHR30069:SF29">
    <property type="entry name" value="HEMOGLOBIN AND HEMOGLOBIN-HAPTOGLOBIN-BINDING PROTEIN 1-RELATED"/>
    <property type="match status" value="1"/>
</dbReference>
<dbReference type="SUPFAM" id="SSF56935">
    <property type="entry name" value="Porins"/>
    <property type="match status" value="1"/>
</dbReference>
<dbReference type="RefSeq" id="WP_076396512.1">
    <property type="nucleotide sequence ID" value="NZ_FTOV01000021.1"/>
</dbReference>
<evidence type="ECO:0000256" key="7">
    <source>
        <dbReference type="ARBA" id="ARBA00023136"/>
    </source>
</evidence>
<evidence type="ECO:0000256" key="1">
    <source>
        <dbReference type="ARBA" id="ARBA00004571"/>
    </source>
</evidence>
<keyword evidence="5 12" id="KW-0732">Signal</keyword>
<accession>A0A1N7QX25</accession>
<feature type="domain" description="TonB-dependent receptor-like beta-barrel" evidence="13">
    <location>
        <begin position="164"/>
        <end position="583"/>
    </location>
</feature>
<feature type="signal peptide" evidence="12">
    <location>
        <begin position="1"/>
        <end position="20"/>
    </location>
</feature>
<dbReference type="InterPro" id="IPR037066">
    <property type="entry name" value="Plug_dom_sf"/>
</dbReference>
<keyword evidence="4 10" id="KW-0812">Transmembrane</keyword>
<dbReference type="PROSITE" id="PS51257">
    <property type="entry name" value="PROKAR_LIPOPROTEIN"/>
    <property type="match status" value="1"/>
</dbReference>
<dbReference type="Proteomes" id="UP000185781">
    <property type="component" value="Unassembled WGS sequence"/>
</dbReference>
<reference evidence="15 16" key="1">
    <citation type="submission" date="2017-01" db="EMBL/GenBank/DDBJ databases">
        <authorList>
            <person name="Mah S.A."/>
            <person name="Swanson W.J."/>
            <person name="Moy G.W."/>
            <person name="Vacquier V.D."/>
        </authorList>
    </citation>
    <scope>NUCLEOTIDE SEQUENCE [LARGE SCALE GENOMIC DNA]</scope>
    <source>
        <strain evidence="15 16">DSM 18014</strain>
    </source>
</reference>
<protein>
    <submittedName>
        <fullName evidence="15">Iron complex outermembrane recepter protein</fullName>
    </submittedName>
</protein>
<keyword evidence="3 10" id="KW-1134">Transmembrane beta strand</keyword>
<evidence type="ECO:0000256" key="4">
    <source>
        <dbReference type="ARBA" id="ARBA00022692"/>
    </source>
</evidence>
<dbReference type="STRING" id="373672.SAMN05421785_12141"/>
<evidence type="ECO:0000313" key="16">
    <source>
        <dbReference type="Proteomes" id="UP000185781"/>
    </source>
</evidence>
<dbReference type="GO" id="GO:0009279">
    <property type="term" value="C:cell outer membrane"/>
    <property type="evidence" value="ECO:0007669"/>
    <property type="project" value="UniProtKB-SubCell"/>
</dbReference>